<proteinExistence type="predicted"/>
<dbReference type="RefSeq" id="WP_230497156.1">
    <property type="nucleotide sequence ID" value="NZ_CAKJTG010000014.1"/>
</dbReference>
<comment type="cofactor">
    <cofactor evidence="1">
        <name>pyridoxal 5'-phosphate</name>
        <dbReference type="ChEBI" id="CHEBI:597326"/>
    </cofactor>
</comment>
<dbReference type="Gene3D" id="3.90.1150.10">
    <property type="entry name" value="Aspartate Aminotransferase, domain 1"/>
    <property type="match status" value="1"/>
</dbReference>
<evidence type="ECO:0000259" key="3">
    <source>
        <dbReference type="Pfam" id="PF00266"/>
    </source>
</evidence>
<name>A0A9C7LBG8_9BACI</name>
<dbReference type="PANTHER" id="PTHR11601">
    <property type="entry name" value="CYSTEINE DESULFURYLASE FAMILY MEMBER"/>
    <property type="match status" value="1"/>
</dbReference>
<dbReference type="NCBIfam" id="NF002806">
    <property type="entry name" value="PRK02948.1"/>
    <property type="match status" value="1"/>
</dbReference>
<dbReference type="InterPro" id="IPR016454">
    <property type="entry name" value="Cysteine_dSase"/>
</dbReference>
<keyword evidence="4" id="KW-0808">Transferase</keyword>
<dbReference type="PIRSF" id="PIRSF005572">
    <property type="entry name" value="NifS"/>
    <property type="match status" value="1"/>
</dbReference>
<dbReference type="AlphaFoldDB" id="A0A9C7LBG8"/>
<dbReference type="InterPro" id="IPR015422">
    <property type="entry name" value="PyrdxlP-dep_Trfase_small"/>
</dbReference>
<protein>
    <submittedName>
        <fullName evidence="4">Cysteine desulfurase IscS</fullName>
        <ecNumber evidence="4">2.8.1.7</ecNumber>
    </submittedName>
</protein>
<dbReference type="Pfam" id="PF00266">
    <property type="entry name" value="Aminotran_5"/>
    <property type="match status" value="1"/>
</dbReference>
<keyword evidence="5" id="KW-1185">Reference proteome</keyword>
<evidence type="ECO:0000256" key="2">
    <source>
        <dbReference type="ARBA" id="ARBA00022898"/>
    </source>
</evidence>
<evidence type="ECO:0000313" key="4">
    <source>
        <dbReference type="EMBL" id="CAG9608913.1"/>
    </source>
</evidence>
<dbReference type="InterPro" id="IPR015424">
    <property type="entry name" value="PyrdxlP-dep_Trfase"/>
</dbReference>
<organism evidence="4 5">
    <name type="scientific">Pseudoneobacillus rhizosphaerae</name>
    <dbReference type="NCBI Taxonomy" id="2880968"/>
    <lineage>
        <taxon>Bacteria</taxon>
        <taxon>Bacillati</taxon>
        <taxon>Bacillota</taxon>
        <taxon>Bacilli</taxon>
        <taxon>Bacillales</taxon>
        <taxon>Bacillaceae</taxon>
        <taxon>Pseudoneobacillus</taxon>
    </lineage>
</organism>
<reference evidence="4" key="1">
    <citation type="submission" date="2021-10" db="EMBL/GenBank/DDBJ databases">
        <authorList>
            <person name="Criscuolo A."/>
        </authorList>
    </citation>
    <scope>NUCLEOTIDE SEQUENCE</scope>
    <source>
        <strain evidence="4">CIP111885</strain>
    </source>
</reference>
<sequence length="384" mass="42756">MIYFDNSATTKPYKEVIESFVKVSNDYFANPSSLHKLGGQAEGLINQARNQLAQLLNIKPREIYFTSGGTESNNLAIKGSAMMYKNRGNHIISTTIEHPSIRESLEQLKGQGFEITYLPVTSEGRINIKELKESIREETILVSMIHVNNEVGSIQPIREVGEILKKYPKILFHVDHVQGVTKVPLDFHECGIDLCSISAHKFHGLKGNGLLFIREGLRISPLLTGGNQEWTIRSGTENVAGIVAMAKALRLSTEKMEKELPNVVNVKKIIIEELKKENEIIIHTPFENSAPHILNFSIKGFKSEVVVHALEESNIFVSTTSACSSKIKTVSHTLLGMGVDEEIAKSAIRISLSFENTDVEARKVIKALQQTIQKLGRTMINNEV</sequence>
<dbReference type="Gene3D" id="3.40.640.10">
    <property type="entry name" value="Type I PLP-dependent aspartate aminotransferase-like (Major domain)"/>
    <property type="match status" value="1"/>
</dbReference>
<keyword evidence="2" id="KW-0663">Pyridoxal phosphate</keyword>
<dbReference type="InterPro" id="IPR000192">
    <property type="entry name" value="Aminotrans_V_dom"/>
</dbReference>
<dbReference type="InterPro" id="IPR015421">
    <property type="entry name" value="PyrdxlP-dep_Trfase_major"/>
</dbReference>
<dbReference type="SUPFAM" id="SSF53383">
    <property type="entry name" value="PLP-dependent transferases"/>
    <property type="match status" value="1"/>
</dbReference>
<gene>
    <name evidence="4" type="primary">iscS_2</name>
    <name evidence="4" type="ORF">NEOCIP111885_02631</name>
</gene>
<accession>A0A9C7LBG8</accession>
<comment type="caution">
    <text evidence="4">The sequence shown here is derived from an EMBL/GenBank/DDBJ whole genome shotgun (WGS) entry which is preliminary data.</text>
</comment>
<evidence type="ECO:0000313" key="5">
    <source>
        <dbReference type="Proteomes" id="UP000789845"/>
    </source>
</evidence>
<feature type="domain" description="Aminotransferase class V" evidence="3">
    <location>
        <begin position="2"/>
        <end position="360"/>
    </location>
</feature>
<dbReference type="EC" id="2.8.1.7" evidence="4"/>
<dbReference type="Proteomes" id="UP000789845">
    <property type="component" value="Unassembled WGS sequence"/>
</dbReference>
<dbReference type="Gene3D" id="1.10.260.50">
    <property type="match status" value="1"/>
</dbReference>
<evidence type="ECO:0000256" key="1">
    <source>
        <dbReference type="ARBA" id="ARBA00001933"/>
    </source>
</evidence>
<dbReference type="GO" id="GO:0031071">
    <property type="term" value="F:cysteine desulfurase activity"/>
    <property type="evidence" value="ECO:0007669"/>
    <property type="project" value="UniProtKB-EC"/>
</dbReference>
<dbReference type="EMBL" id="CAKJTG010000014">
    <property type="protein sequence ID" value="CAG9608913.1"/>
    <property type="molecule type" value="Genomic_DNA"/>
</dbReference>
<dbReference type="PANTHER" id="PTHR11601:SF50">
    <property type="entry name" value="CYSTEINE DESULFURASE ISCS 2-RELATED"/>
    <property type="match status" value="1"/>
</dbReference>